<dbReference type="Pfam" id="PF25857">
    <property type="entry name" value="DUF7957"/>
    <property type="match status" value="1"/>
</dbReference>
<organism evidence="1 2">
    <name type="scientific">Listeria ivanovii</name>
    <dbReference type="NCBI Taxonomy" id="1638"/>
    <lineage>
        <taxon>Bacteria</taxon>
        <taxon>Bacillati</taxon>
        <taxon>Bacillota</taxon>
        <taxon>Bacilli</taxon>
        <taxon>Bacillales</taxon>
        <taxon>Listeriaceae</taxon>
        <taxon>Listeria</taxon>
    </lineage>
</organism>
<reference evidence="1 2" key="1">
    <citation type="submission" date="2016-10" db="EMBL/GenBank/DDBJ databases">
        <authorList>
            <person name="Varghese N."/>
            <person name="Submissions S."/>
        </authorList>
    </citation>
    <scope>NUCLEOTIDE SEQUENCE [LARGE SCALE GENOMIC DNA]</scope>
    <source>
        <strain evidence="1 2">ATCC 49954</strain>
    </source>
</reference>
<sequence>MTKVNYMNNKLIFENQEHTFEYPIQVLREDEDKNYVYVLLDIPAKQEYTFDDFHNVYAFSYNGEWKWQIGKRPIGDNDIYTLINVKEGTLYATDFSGRKYKVCEENGIPEKMEIVK</sequence>
<evidence type="ECO:0000313" key="2">
    <source>
        <dbReference type="Proteomes" id="UP000183610"/>
    </source>
</evidence>
<protein>
    <submittedName>
        <fullName evidence="1">Uncharacterized protein</fullName>
    </submittedName>
</protein>
<dbReference type="AlphaFoldDB" id="A0AAX2DL32"/>
<dbReference type="RefSeq" id="WP_038408426.1">
    <property type="nucleotide sequence ID" value="NZ_FNMX01000001.1"/>
</dbReference>
<gene>
    <name evidence="1" type="ORF">SAMN05421782_101263</name>
</gene>
<accession>A0AAX2DL32</accession>
<proteinExistence type="predicted"/>
<dbReference type="EMBL" id="FNMX01000001">
    <property type="protein sequence ID" value="SDW06186.1"/>
    <property type="molecule type" value="Genomic_DNA"/>
</dbReference>
<dbReference type="InterPro" id="IPR058263">
    <property type="entry name" value="DUF7957"/>
</dbReference>
<comment type="caution">
    <text evidence="1">The sequence shown here is derived from an EMBL/GenBank/DDBJ whole genome shotgun (WGS) entry which is preliminary data.</text>
</comment>
<name>A0AAX2DL32_LISIV</name>
<evidence type="ECO:0000313" key="1">
    <source>
        <dbReference type="EMBL" id="SDW06186.1"/>
    </source>
</evidence>
<dbReference type="Proteomes" id="UP000183610">
    <property type="component" value="Unassembled WGS sequence"/>
</dbReference>